<evidence type="ECO:0000256" key="4">
    <source>
        <dbReference type="ARBA" id="ARBA00022763"/>
    </source>
</evidence>
<gene>
    <name evidence="15" type="ORF">SAMEA3906487_03352</name>
</gene>
<dbReference type="GO" id="GO:0006281">
    <property type="term" value="P:DNA repair"/>
    <property type="evidence" value="ECO:0007669"/>
    <property type="project" value="UniProtKB-KW"/>
</dbReference>
<dbReference type="GO" id="GO:0046872">
    <property type="term" value="F:metal ion binding"/>
    <property type="evidence" value="ECO:0007669"/>
    <property type="project" value="UniProtKB-KW"/>
</dbReference>
<dbReference type="STRING" id="123899.SAMEA3906487_03352"/>
<accession>A0A157MLF8</accession>
<dbReference type="InterPro" id="IPR010614">
    <property type="entry name" value="RAD3-like_helicase_DEAD"/>
</dbReference>
<dbReference type="Proteomes" id="UP000076825">
    <property type="component" value="Chromosome 1"/>
</dbReference>
<dbReference type="PATRIC" id="fig|123899.6.peg.3350"/>
<dbReference type="GO" id="GO:0051539">
    <property type="term" value="F:4 iron, 4 sulfur cluster binding"/>
    <property type="evidence" value="ECO:0007669"/>
    <property type="project" value="UniProtKB-KW"/>
</dbReference>
<keyword evidence="4" id="KW-0227">DNA damage</keyword>
<keyword evidence="8" id="KW-0408">Iron</keyword>
<dbReference type="SUPFAM" id="SSF52540">
    <property type="entry name" value="P-loop containing nucleoside triphosphate hydrolases"/>
    <property type="match status" value="1"/>
</dbReference>
<dbReference type="Pfam" id="PF13307">
    <property type="entry name" value="Helicase_C_2"/>
    <property type="match status" value="1"/>
</dbReference>
<evidence type="ECO:0000313" key="16">
    <source>
        <dbReference type="Proteomes" id="UP000076825"/>
    </source>
</evidence>
<keyword evidence="5" id="KW-0378">Hydrolase</keyword>
<keyword evidence="16" id="KW-1185">Reference proteome</keyword>
<dbReference type="AlphaFoldDB" id="A0A157MLF8"/>
<organism evidence="15 16">
    <name type="scientific">Bordetella trematum</name>
    <dbReference type="NCBI Taxonomy" id="123899"/>
    <lineage>
        <taxon>Bacteria</taxon>
        <taxon>Pseudomonadati</taxon>
        <taxon>Pseudomonadota</taxon>
        <taxon>Betaproteobacteria</taxon>
        <taxon>Burkholderiales</taxon>
        <taxon>Alcaligenaceae</taxon>
        <taxon>Bordetella</taxon>
    </lineage>
</organism>
<dbReference type="GO" id="GO:0003678">
    <property type="term" value="F:DNA helicase activity"/>
    <property type="evidence" value="ECO:0007669"/>
    <property type="project" value="InterPro"/>
</dbReference>
<dbReference type="GO" id="GO:0016818">
    <property type="term" value="F:hydrolase activity, acting on acid anhydrides, in phosphorus-containing anhydrides"/>
    <property type="evidence" value="ECO:0007669"/>
    <property type="project" value="InterPro"/>
</dbReference>
<feature type="domain" description="Helicase ATP-binding" evidence="14">
    <location>
        <begin position="173"/>
        <end position="421"/>
    </location>
</feature>
<keyword evidence="1" id="KW-0004">4Fe-4S</keyword>
<keyword evidence="9" id="KW-0411">Iron-sulfur</keyword>
<dbReference type="SMART" id="SM00488">
    <property type="entry name" value="DEXDc2"/>
    <property type="match status" value="1"/>
</dbReference>
<evidence type="ECO:0000256" key="13">
    <source>
        <dbReference type="ARBA" id="ARBA00038058"/>
    </source>
</evidence>
<dbReference type="Gene3D" id="3.40.50.300">
    <property type="entry name" value="P-loop containing nucleotide triphosphate hydrolases"/>
    <property type="match status" value="2"/>
</dbReference>
<evidence type="ECO:0000259" key="14">
    <source>
        <dbReference type="PROSITE" id="PS51193"/>
    </source>
</evidence>
<protein>
    <submittedName>
        <fullName evidence="15">ATP-dependent DNA helicase DinG</fullName>
    </submittedName>
</protein>
<dbReference type="EMBL" id="LT546645">
    <property type="protein sequence ID" value="SAI72657.1"/>
    <property type="molecule type" value="Genomic_DNA"/>
</dbReference>
<dbReference type="InterPro" id="IPR014013">
    <property type="entry name" value="Helic_SF1/SF2_ATP-bd_DinG/Rad3"/>
</dbReference>
<dbReference type="PROSITE" id="PS51193">
    <property type="entry name" value="HELICASE_ATP_BIND_2"/>
    <property type="match status" value="1"/>
</dbReference>
<evidence type="ECO:0000256" key="3">
    <source>
        <dbReference type="ARBA" id="ARBA00022741"/>
    </source>
</evidence>
<evidence type="ECO:0000256" key="2">
    <source>
        <dbReference type="ARBA" id="ARBA00022723"/>
    </source>
</evidence>
<evidence type="ECO:0000256" key="10">
    <source>
        <dbReference type="ARBA" id="ARBA00023125"/>
    </source>
</evidence>
<dbReference type="GO" id="GO:0005524">
    <property type="term" value="F:ATP binding"/>
    <property type="evidence" value="ECO:0007669"/>
    <property type="project" value="UniProtKB-KW"/>
</dbReference>
<dbReference type="InterPro" id="IPR006554">
    <property type="entry name" value="Helicase-like_DEXD_c2"/>
</dbReference>
<reference evidence="15 16" key="1">
    <citation type="submission" date="2016-04" db="EMBL/GenBank/DDBJ databases">
        <authorList>
            <consortium name="Pathogen Informatics"/>
        </authorList>
    </citation>
    <scope>NUCLEOTIDE SEQUENCE [LARGE SCALE GENOMIC DNA]</scope>
    <source>
        <strain evidence="15 16">H044680328</strain>
    </source>
</reference>
<keyword evidence="11" id="KW-0234">DNA repair</keyword>
<name>A0A157MLF8_9BORD</name>
<evidence type="ECO:0000256" key="5">
    <source>
        <dbReference type="ARBA" id="ARBA00022801"/>
    </source>
</evidence>
<comment type="similarity">
    <text evidence="13">Belongs to the helicase family. DinG subfamily.</text>
</comment>
<evidence type="ECO:0000256" key="6">
    <source>
        <dbReference type="ARBA" id="ARBA00022806"/>
    </source>
</evidence>
<dbReference type="InterPro" id="IPR011604">
    <property type="entry name" value="PDDEXK-like_dom_sf"/>
</dbReference>
<evidence type="ECO:0000256" key="9">
    <source>
        <dbReference type="ARBA" id="ARBA00023014"/>
    </source>
</evidence>
<evidence type="ECO:0000313" key="15">
    <source>
        <dbReference type="EMBL" id="SAI72657.1"/>
    </source>
</evidence>
<evidence type="ECO:0000256" key="7">
    <source>
        <dbReference type="ARBA" id="ARBA00022840"/>
    </source>
</evidence>
<dbReference type="GO" id="GO:0003677">
    <property type="term" value="F:DNA binding"/>
    <property type="evidence" value="ECO:0007669"/>
    <property type="project" value="UniProtKB-KW"/>
</dbReference>
<keyword evidence="7" id="KW-0067">ATP-binding</keyword>
<keyword evidence="6 15" id="KW-0347">Helicase</keyword>
<dbReference type="RefSeq" id="WP_052125717.1">
    <property type="nucleotide sequence ID" value="NZ_CP016340.1"/>
</dbReference>
<dbReference type="InterPro" id="IPR006555">
    <property type="entry name" value="ATP-dep_Helicase_C"/>
</dbReference>
<proteinExistence type="inferred from homology"/>
<keyword evidence="12" id="KW-0413">Isomerase</keyword>
<keyword evidence="10" id="KW-0238">DNA-binding</keyword>
<dbReference type="InterPro" id="IPR027417">
    <property type="entry name" value="P-loop_NTPase"/>
</dbReference>
<dbReference type="Gene3D" id="3.90.320.10">
    <property type="match status" value="1"/>
</dbReference>
<evidence type="ECO:0000256" key="8">
    <source>
        <dbReference type="ARBA" id="ARBA00023004"/>
    </source>
</evidence>
<dbReference type="Pfam" id="PF06733">
    <property type="entry name" value="DEAD_2"/>
    <property type="match status" value="1"/>
</dbReference>
<evidence type="ECO:0000256" key="11">
    <source>
        <dbReference type="ARBA" id="ARBA00023204"/>
    </source>
</evidence>
<dbReference type="OrthoDB" id="9765586at2"/>
<sequence length="759" mass="83008">MRLSVAVRSLCEFAARRGDLDLRFTPSPSAQEGMAGHTAVAERRGSDYESEIPLSGEHGALTVRGRADGYDAQARQLEEIKTYRGRLQAMGDNQRALHRAQLLVYGHLLCQARGLQRLTLALVYVEVDTLAETVLAEEGEAQALAAHFAGLCDAYLAWAQRQAAHRRRRDHALAAMAFPFGALRAGQRSLAVAIFRTVRDRQALLAQAPTGIGKTLGSLFPALKACAAQGLDKVYFLAAKAPGRALALHALERLALGADLRVTELRAREQACLHPDKACHGESCPLACGFYDRLPQARDTLEAQGDFSQAALAPVAAAHGICPYFFNQEMLRWADVVVGDYNYYYDATALLYQLAQAGQWRVAVLVDEAHNLVERARAMYSASLSRRALEEAWQGAPKPLRRPLDSVRRAWRAMAGKQQGGYAVLDAAPPGVLAALQKLVSEVAEHQALGGTPPATQAAWLSFYFEALRWTRLAEVHGPHSLIELQCDDKDQQLGLHNVVPASFLAARHAAAHASVLFSGTLSPAPFYRDTLGLPPATRTLQVAAPFSPEQLRVRIAGQVSTRYRHRQASVAPIGAIIARQYGEQPGNYLAFLSSFAYLEQVADWVARHHPQIPLWRQTPAMDEAARAAFLDRFAEAGAGVGFAVLGGAFSEGVDLPGRRLIGAFIATLGLPQVNPRNEAMRRLMAQRIGAEAAYEHIYLFPGLRKVVQAAGRVIRDEADQGCVHLIDDRYHWSKVRRLLPQWWQLDPDTSGIPPDAGS</sequence>
<keyword evidence="2" id="KW-0479">Metal-binding</keyword>
<dbReference type="PANTHER" id="PTHR11472">
    <property type="entry name" value="DNA REPAIR DEAD HELICASE RAD3/XP-D SUBFAMILY MEMBER"/>
    <property type="match status" value="1"/>
</dbReference>
<keyword evidence="3" id="KW-0547">Nucleotide-binding</keyword>
<evidence type="ECO:0000256" key="1">
    <source>
        <dbReference type="ARBA" id="ARBA00022485"/>
    </source>
</evidence>
<dbReference type="eggNOG" id="COG1199">
    <property type="taxonomic scope" value="Bacteria"/>
</dbReference>
<evidence type="ECO:0000256" key="12">
    <source>
        <dbReference type="ARBA" id="ARBA00023235"/>
    </source>
</evidence>
<dbReference type="PANTHER" id="PTHR11472:SF34">
    <property type="entry name" value="REGULATOR OF TELOMERE ELONGATION HELICASE 1"/>
    <property type="match status" value="1"/>
</dbReference>
<dbReference type="GeneID" id="56589410"/>
<dbReference type="SMART" id="SM00491">
    <property type="entry name" value="HELICc2"/>
    <property type="match status" value="1"/>
</dbReference>
<dbReference type="InterPro" id="IPR045028">
    <property type="entry name" value="DinG/Rad3-like"/>
</dbReference>
<dbReference type="KEGG" id="btrm:SAMEA390648703352"/>